<evidence type="ECO:0000313" key="2">
    <source>
        <dbReference type="EMBL" id="KAG2652539.1"/>
    </source>
</evidence>
<dbReference type="Proteomes" id="UP000823388">
    <property type="component" value="Chromosome 1N"/>
</dbReference>
<dbReference type="AlphaFoldDB" id="A0A8T0XAR0"/>
<keyword evidence="3" id="KW-1185">Reference proteome</keyword>
<protein>
    <submittedName>
        <fullName evidence="2">Uncharacterized protein</fullName>
    </submittedName>
</protein>
<evidence type="ECO:0000313" key="3">
    <source>
        <dbReference type="Proteomes" id="UP000823388"/>
    </source>
</evidence>
<keyword evidence="1" id="KW-0812">Transmembrane</keyword>
<keyword evidence="1" id="KW-1133">Transmembrane helix</keyword>
<comment type="caution">
    <text evidence="2">The sequence shown here is derived from an EMBL/GenBank/DDBJ whole genome shotgun (WGS) entry which is preliminary data.</text>
</comment>
<feature type="transmembrane region" description="Helical" evidence="1">
    <location>
        <begin position="40"/>
        <end position="60"/>
    </location>
</feature>
<name>A0A8T0XAR0_PANVG</name>
<dbReference type="EMBL" id="CM029038">
    <property type="protein sequence ID" value="KAG2652539.1"/>
    <property type="molecule type" value="Genomic_DNA"/>
</dbReference>
<organism evidence="2 3">
    <name type="scientific">Panicum virgatum</name>
    <name type="common">Blackwell switchgrass</name>
    <dbReference type="NCBI Taxonomy" id="38727"/>
    <lineage>
        <taxon>Eukaryota</taxon>
        <taxon>Viridiplantae</taxon>
        <taxon>Streptophyta</taxon>
        <taxon>Embryophyta</taxon>
        <taxon>Tracheophyta</taxon>
        <taxon>Spermatophyta</taxon>
        <taxon>Magnoliopsida</taxon>
        <taxon>Liliopsida</taxon>
        <taxon>Poales</taxon>
        <taxon>Poaceae</taxon>
        <taxon>PACMAD clade</taxon>
        <taxon>Panicoideae</taxon>
        <taxon>Panicodae</taxon>
        <taxon>Paniceae</taxon>
        <taxon>Panicinae</taxon>
        <taxon>Panicum</taxon>
        <taxon>Panicum sect. Hiantes</taxon>
    </lineage>
</organism>
<gene>
    <name evidence="2" type="ORF">PVAP13_1NG360500</name>
</gene>
<evidence type="ECO:0000256" key="1">
    <source>
        <dbReference type="SAM" id="Phobius"/>
    </source>
</evidence>
<reference evidence="2" key="1">
    <citation type="submission" date="2020-05" db="EMBL/GenBank/DDBJ databases">
        <title>WGS assembly of Panicum virgatum.</title>
        <authorList>
            <person name="Lovell J.T."/>
            <person name="Jenkins J."/>
            <person name="Shu S."/>
            <person name="Juenger T.E."/>
            <person name="Schmutz J."/>
        </authorList>
    </citation>
    <scope>NUCLEOTIDE SEQUENCE</scope>
    <source>
        <strain evidence="2">AP13</strain>
    </source>
</reference>
<accession>A0A8T0XAR0</accession>
<sequence>MVPCAHQFYRIPSTYPIPSSFVASRLPRCALLAIKPLVGFAVQSAFLVFTTALSIFLLGLHRCVADAREASGHGSPVGSGDVGDRRLPGQDRRRVLLVLLRLLLQHPRLPVLLVLIGRCGLLPGPAELLKEAEARPRRRSLVLGSRCPRVLRFFRYCGDDTRKPDSVHQSSVRKLGAISFLEILPCVFADRLAVWSS</sequence>
<proteinExistence type="predicted"/>
<keyword evidence="1" id="KW-0472">Membrane</keyword>